<evidence type="ECO:0000256" key="3">
    <source>
        <dbReference type="ARBA" id="ARBA00022525"/>
    </source>
</evidence>
<proteinExistence type="inferred from homology"/>
<dbReference type="InterPro" id="IPR033121">
    <property type="entry name" value="PEPTIDASE_A1"/>
</dbReference>
<evidence type="ECO:0000256" key="6">
    <source>
        <dbReference type="ARBA" id="ARBA00022750"/>
    </source>
</evidence>
<dbReference type="PANTHER" id="PTHR47966:SF45">
    <property type="entry name" value="PEPTIDASE A1 DOMAIN-CONTAINING PROTEIN"/>
    <property type="match status" value="1"/>
</dbReference>
<dbReference type="EMBL" id="JAKKPZ010000090">
    <property type="protein sequence ID" value="KAI1702941.1"/>
    <property type="molecule type" value="Genomic_DNA"/>
</dbReference>
<dbReference type="Gene3D" id="2.40.70.10">
    <property type="entry name" value="Acid Proteases"/>
    <property type="match status" value="2"/>
</dbReference>
<keyword evidence="9" id="KW-0325">Glycoprotein</keyword>
<dbReference type="PROSITE" id="PS51767">
    <property type="entry name" value="PEPTIDASE_A1"/>
    <property type="match status" value="1"/>
</dbReference>
<dbReference type="Proteomes" id="UP001201812">
    <property type="component" value="Unassembled WGS sequence"/>
</dbReference>
<comment type="subcellular location">
    <subcellularLocation>
        <location evidence="1">Secreted</location>
    </subcellularLocation>
</comment>
<reference evidence="15" key="1">
    <citation type="submission" date="2022-01" db="EMBL/GenBank/DDBJ databases">
        <title>Genome Sequence Resource for Two Populations of Ditylenchus destructor, the Migratory Endoparasitic Phytonematode.</title>
        <authorList>
            <person name="Zhang H."/>
            <person name="Lin R."/>
            <person name="Xie B."/>
        </authorList>
    </citation>
    <scope>NUCLEOTIDE SEQUENCE</scope>
    <source>
        <strain evidence="15">BazhouSP</strain>
    </source>
</reference>
<feature type="domain" description="Peptidase A1" evidence="14">
    <location>
        <begin position="101"/>
        <end position="458"/>
    </location>
</feature>
<feature type="active site" evidence="10">
    <location>
        <position position="342"/>
    </location>
</feature>
<evidence type="ECO:0000256" key="11">
    <source>
        <dbReference type="PIRSR" id="PIRSR601461-2"/>
    </source>
</evidence>
<protein>
    <submittedName>
        <fullName evidence="15">Eukaryotic aspartyl protease domain-containing protein</fullName>
    </submittedName>
</protein>
<keyword evidence="8 11" id="KW-1015">Disulfide bond</keyword>
<dbReference type="GO" id="GO:0005576">
    <property type="term" value="C:extracellular region"/>
    <property type="evidence" value="ECO:0007669"/>
    <property type="project" value="UniProtKB-SubCell"/>
</dbReference>
<feature type="disulfide bond" evidence="11">
    <location>
        <begin position="132"/>
        <end position="168"/>
    </location>
</feature>
<comment type="caution">
    <text evidence="15">The sequence shown here is derived from an EMBL/GenBank/DDBJ whole genome shotgun (WGS) entry which is preliminary data.</text>
</comment>
<dbReference type="InterPro" id="IPR001461">
    <property type="entry name" value="Aspartic_peptidase_A1"/>
</dbReference>
<evidence type="ECO:0000256" key="1">
    <source>
        <dbReference type="ARBA" id="ARBA00004613"/>
    </source>
</evidence>
<dbReference type="PANTHER" id="PTHR47966">
    <property type="entry name" value="BETA-SITE APP-CLEAVING ENZYME, ISOFORM A-RELATED"/>
    <property type="match status" value="1"/>
</dbReference>
<feature type="transmembrane region" description="Helical" evidence="13">
    <location>
        <begin position="6"/>
        <end position="26"/>
    </location>
</feature>
<evidence type="ECO:0000256" key="7">
    <source>
        <dbReference type="ARBA" id="ARBA00022801"/>
    </source>
</evidence>
<dbReference type="SUPFAM" id="SSF50630">
    <property type="entry name" value="Acid proteases"/>
    <property type="match status" value="1"/>
</dbReference>
<evidence type="ECO:0000256" key="9">
    <source>
        <dbReference type="ARBA" id="ARBA00023180"/>
    </source>
</evidence>
<dbReference type="PRINTS" id="PR00792">
    <property type="entry name" value="PEPSIN"/>
</dbReference>
<keyword evidence="13" id="KW-0812">Transmembrane</keyword>
<keyword evidence="3" id="KW-0964">Secreted</keyword>
<evidence type="ECO:0000313" key="15">
    <source>
        <dbReference type="EMBL" id="KAI1702941.1"/>
    </source>
</evidence>
<evidence type="ECO:0000259" key="14">
    <source>
        <dbReference type="PROSITE" id="PS51767"/>
    </source>
</evidence>
<evidence type="ECO:0000256" key="5">
    <source>
        <dbReference type="ARBA" id="ARBA00022729"/>
    </source>
</evidence>
<keyword evidence="7 12" id="KW-0378">Hydrolase</keyword>
<name>A0AAD4MRW9_9BILA</name>
<accession>A0AAD4MRW9</accession>
<gene>
    <name evidence="15" type="ORF">DdX_15177</name>
</gene>
<dbReference type="GO" id="GO:0006508">
    <property type="term" value="P:proteolysis"/>
    <property type="evidence" value="ECO:0007669"/>
    <property type="project" value="UniProtKB-KW"/>
</dbReference>
<keyword evidence="13" id="KW-1133">Transmembrane helix</keyword>
<dbReference type="GO" id="GO:0004190">
    <property type="term" value="F:aspartic-type endopeptidase activity"/>
    <property type="evidence" value="ECO:0007669"/>
    <property type="project" value="UniProtKB-KW"/>
</dbReference>
<keyword evidence="16" id="KW-1185">Reference proteome</keyword>
<keyword evidence="5" id="KW-0732">Signal</keyword>
<evidence type="ECO:0000256" key="4">
    <source>
        <dbReference type="ARBA" id="ARBA00022670"/>
    </source>
</evidence>
<dbReference type="InterPro" id="IPR001969">
    <property type="entry name" value="Aspartic_peptidase_AS"/>
</dbReference>
<evidence type="ECO:0000256" key="12">
    <source>
        <dbReference type="RuleBase" id="RU000454"/>
    </source>
</evidence>
<keyword evidence="6 12" id="KW-0064">Aspartyl protease</keyword>
<dbReference type="AlphaFoldDB" id="A0AAD4MRW9"/>
<organism evidence="15 16">
    <name type="scientific">Ditylenchus destructor</name>
    <dbReference type="NCBI Taxonomy" id="166010"/>
    <lineage>
        <taxon>Eukaryota</taxon>
        <taxon>Metazoa</taxon>
        <taxon>Ecdysozoa</taxon>
        <taxon>Nematoda</taxon>
        <taxon>Chromadorea</taxon>
        <taxon>Rhabditida</taxon>
        <taxon>Tylenchina</taxon>
        <taxon>Tylenchomorpha</taxon>
        <taxon>Sphaerularioidea</taxon>
        <taxon>Anguinidae</taxon>
        <taxon>Anguininae</taxon>
        <taxon>Ditylenchus</taxon>
    </lineage>
</organism>
<dbReference type="GO" id="GO:0005764">
    <property type="term" value="C:lysosome"/>
    <property type="evidence" value="ECO:0007669"/>
    <property type="project" value="TreeGrafter"/>
</dbReference>
<evidence type="ECO:0000256" key="10">
    <source>
        <dbReference type="PIRSR" id="PIRSR601461-1"/>
    </source>
</evidence>
<feature type="active site" evidence="10">
    <location>
        <position position="119"/>
    </location>
</feature>
<comment type="similarity">
    <text evidence="2 12">Belongs to the peptidase A1 family.</text>
</comment>
<evidence type="ECO:0000313" key="16">
    <source>
        <dbReference type="Proteomes" id="UP001201812"/>
    </source>
</evidence>
<keyword evidence="13" id="KW-0472">Membrane</keyword>
<dbReference type="InterPro" id="IPR021109">
    <property type="entry name" value="Peptidase_aspartic_dom_sf"/>
</dbReference>
<evidence type="ECO:0000256" key="13">
    <source>
        <dbReference type="SAM" id="Phobius"/>
    </source>
</evidence>
<evidence type="ECO:0000256" key="2">
    <source>
        <dbReference type="ARBA" id="ARBA00007447"/>
    </source>
</evidence>
<evidence type="ECO:0000256" key="8">
    <source>
        <dbReference type="ARBA" id="ARBA00023157"/>
    </source>
</evidence>
<sequence length="463" mass="51654">MLYTVHTFLNALVLFIPLFFDLISYCDGKVHKMSLIRTESLRKRLIRNGTWLDFQREMKKYRLPVWHKDTHDSKYGKQYNQQHRSKVVFSHPVNDYNDLEYVGNITIGNPPQPFRVVLDTGSANLWIPDESCPSLVECETICGYDDMCDFFCHKSCCGNASPPPKNACNIKQLFLSSQSSTYSEDGRDFYIAYGTGSARGYLGRDELRLGDVSGPQLTILNTTFGLATEIAPFFEHIHVDGILGLAFESIADDHVKPPLLNAIDQGLLDEPILTVYLARRGASENVPAGVFTYGGVDTDNCDTSAGIHYVDLSAVTYFQFKMDSVSVAGQTMDNTKVDVISDTGTSFIAGPQNVVSKIAQKVGAQYDGQLKLYLIKCDATFSDVVFTIDSKEYPIPYWQLIIDMGFVDDTTGDTSQCAFAIYPTGNGNGHGPKWILGDAFIRQYCNIHDYAKKRIGFVPAKHK</sequence>
<dbReference type="PROSITE" id="PS00141">
    <property type="entry name" value="ASP_PROTEASE"/>
    <property type="match status" value="2"/>
</dbReference>
<dbReference type="Pfam" id="PF00026">
    <property type="entry name" value="Asp"/>
    <property type="match status" value="1"/>
</dbReference>
<dbReference type="FunFam" id="2.40.70.10:FF:000058">
    <property type="entry name" value="ASpartyl Protease"/>
    <property type="match status" value="1"/>
</dbReference>
<keyword evidence="4 12" id="KW-0645">Protease</keyword>